<gene>
    <name evidence="1" type="ORF">GSPATT00031856001</name>
</gene>
<dbReference type="HOGENOM" id="CLU_843215_0_0_1"/>
<dbReference type="OrthoDB" id="10539975at2759"/>
<reference evidence="1 2" key="1">
    <citation type="journal article" date="2006" name="Nature">
        <title>Global trends of whole-genome duplications revealed by the ciliate Paramecium tetraurelia.</title>
        <authorList>
            <consortium name="Genoscope"/>
            <person name="Aury J.-M."/>
            <person name="Jaillon O."/>
            <person name="Duret L."/>
            <person name="Noel B."/>
            <person name="Jubin C."/>
            <person name="Porcel B.M."/>
            <person name="Segurens B."/>
            <person name="Daubin V."/>
            <person name="Anthouard V."/>
            <person name="Aiach N."/>
            <person name="Arnaiz O."/>
            <person name="Billaut A."/>
            <person name="Beisson J."/>
            <person name="Blanc I."/>
            <person name="Bouhouche K."/>
            <person name="Camara F."/>
            <person name="Duharcourt S."/>
            <person name="Guigo R."/>
            <person name="Gogendeau D."/>
            <person name="Katinka M."/>
            <person name="Keller A.-M."/>
            <person name="Kissmehl R."/>
            <person name="Klotz C."/>
            <person name="Koll F."/>
            <person name="Le Moue A."/>
            <person name="Lepere C."/>
            <person name="Malinsky S."/>
            <person name="Nowacki M."/>
            <person name="Nowak J.K."/>
            <person name="Plattner H."/>
            <person name="Poulain J."/>
            <person name="Ruiz F."/>
            <person name="Serrano V."/>
            <person name="Zagulski M."/>
            <person name="Dessen P."/>
            <person name="Betermier M."/>
            <person name="Weissenbach J."/>
            <person name="Scarpelli C."/>
            <person name="Schachter V."/>
            <person name="Sperling L."/>
            <person name="Meyer E."/>
            <person name="Cohen J."/>
            <person name="Wincker P."/>
        </authorList>
    </citation>
    <scope>NUCLEOTIDE SEQUENCE [LARGE SCALE GENOMIC DNA]</scope>
    <source>
        <strain evidence="1 2">Stock d4-2</strain>
    </source>
</reference>
<dbReference type="InParanoid" id="A0BSV7"/>
<sequence length="330" mass="39028">MNILVVDTIHEQASNCKLMSFLIVISNQDALSLIFEYFSNQKGTKTINLSKLYTLCVVIIRFLYLNSEFQHFTCSTAKFLLYHILHFISCSILDIKSQTSCRLLLLQEFVRQIELLFIQVRKIFEFLIALMLLFFSQIKDILYLYKCEWIGQAFQLRENKRKKEEDKSNVLLNAKGTRLPSRVQSNVISSSIDQGNLFCGGLCETKIVSFHPNKLYYNNKTCQFRRILYKQKGQQKYIRINDGYNYVEEQIQKKIVAKWSKQVNLKQRQSKRRKNSMNYTYSNINQIIKAITKTQNKKKFQISQKTRITTQNQQNYVTSITNQQNLKYQQ</sequence>
<dbReference type="Proteomes" id="UP000000600">
    <property type="component" value="Unassembled WGS sequence"/>
</dbReference>
<evidence type="ECO:0008006" key="3">
    <source>
        <dbReference type="Google" id="ProtNLM"/>
    </source>
</evidence>
<dbReference type="KEGG" id="ptm:GSPATT00031856001"/>
<dbReference type="GeneID" id="5014804"/>
<accession>A0BSV7</accession>
<evidence type="ECO:0000313" key="1">
    <source>
        <dbReference type="EMBL" id="CAK61624.1"/>
    </source>
</evidence>
<evidence type="ECO:0000313" key="2">
    <source>
        <dbReference type="Proteomes" id="UP000000600"/>
    </source>
</evidence>
<keyword evidence="2" id="KW-1185">Reference proteome</keyword>
<protein>
    <recommendedName>
        <fullName evidence="3">Transmembrane protein</fullName>
    </recommendedName>
</protein>
<dbReference type="RefSeq" id="XP_001429022.1">
    <property type="nucleotide sequence ID" value="XM_001428985.1"/>
</dbReference>
<organism evidence="1 2">
    <name type="scientific">Paramecium tetraurelia</name>
    <dbReference type="NCBI Taxonomy" id="5888"/>
    <lineage>
        <taxon>Eukaryota</taxon>
        <taxon>Sar</taxon>
        <taxon>Alveolata</taxon>
        <taxon>Ciliophora</taxon>
        <taxon>Intramacronucleata</taxon>
        <taxon>Oligohymenophorea</taxon>
        <taxon>Peniculida</taxon>
        <taxon>Parameciidae</taxon>
        <taxon>Paramecium</taxon>
    </lineage>
</organism>
<proteinExistence type="predicted"/>
<dbReference type="AlphaFoldDB" id="A0BSV7"/>
<name>A0BSV7_PARTE</name>
<dbReference type="EMBL" id="CT868015">
    <property type="protein sequence ID" value="CAK61624.1"/>
    <property type="molecule type" value="Genomic_DNA"/>
</dbReference>